<sequence>MNKLKPTILAAVCASMLGACGGGDGSGAPADSAPPTSPTSPATPTLTGKAIDGYLVGATVCLDQNDNGACDASEPTTVTDASGNYGLVVADSAVGKKILVVVDANTHDLSRPGYVFPSSFVLSAVVDGTPIQHITPITTMSQALIESGKSREAAQKAIVSLVGGVVNVKDDYIATGDNAANAFAAAVVDKILELAAGGRSDADTVRAVMNAIVTKGSIAAVTLADVNAAKTKPVYISDVDPSTLLADTMYTYAGTRSDFDANKLVSVAAIRRSWMLNGLTLQSNYEEQALSTDVWSPSSTGAAAVAYSFGQYALKTDGTWAPFTAASDIDGNLAVQAINGNIVTASDTVTGMPVRLEYRRTVLDGKSYVDAMPAGTQSDFLALLNGTFTTSTTGYAVITTRSMDSVTIRASTECHYGENPIIEDGVVQCPLLGTPANTYTSVQDVLTIGPVPFPPIGPGYLRFGPNGQLAVYDSSDASKILLDNTKISWSIYPRNPDVMVLNAKYEDIADADSMPLYLDILYDYRHTYRDLLKSGAKFVIALHNGHLRYGLLVPAGTEELTPLLKKQGFDQLTTVIKAALSTW</sequence>
<dbReference type="RefSeq" id="WP_144195996.1">
    <property type="nucleotide sequence ID" value="NZ_VCIZ01000001.1"/>
</dbReference>
<keyword evidence="4" id="KW-1185">Reference proteome</keyword>
<proteinExistence type="predicted"/>
<dbReference type="EMBL" id="VCIZ01000001">
    <property type="protein sequence ID" value="TSP14659.1"/>
    <property type="molecule type" value="Genomic_DNA"/>
</dbReference>
<feature type="compositionally biased region" description="Low complexity" evidence="1">
    <location>
        <begin position="27"/>
        <end position="45"/>
    </location>
</feature>
<evidence type="ECO:0000256" key="1">
    <source>
        <dbReference type="SAM" id="MobiDB-lite"/>
    </source>
</evidence>
<accession>A0ABY3EUX0</accession>
<comment type="caution">
    <text evidence="3">The sequence shown here is derived from an EMBL/GenBank/DDBJ whole genome shotgun (WGS) entry which is preliminary data.</text>
</comment>
<gene>
    <name evidence="3" type="ORF">FGG12_03180</name>
</gene>
<feature type="signal peptide" evidence="2">
    <location>
        <begin position="1"/>
        <end position="21"/>
    </location>
</feature>
<dbReference type="Proteomes" id="UP000318943">
    <property type="component" value="Unassembled WGS sequence"/>
</dbReference>
<organism evidence="3 4">
    <name type="scientific">Cupriavidus campinensis</name>
    <dbReference type="NCBI Taxonomy" id="151783"/>
    <lineage>
        <taxon>Bacteria</taxon>
        <taxon>Pseudomonadati</taxon>
        <taxon>Pseudomonadota</taxon>
        <taxon>Betaproteobacteria</taxon>
        <taxon>Burkholderiales</taxon>
        <taxon>Burkholderiaceae</taxon>
        <taxon>Cupriavidus</taxon>
    </lineage>
</organism>
<name>A0ABY3EUX0_9BURK</name>
<evidence type="ECO:0000313" key="4">
    <source>
        <dbReference type="Proteomes" id="UP000318943"/>
    </source>
</evidence>
<keyword evidence="2" id="KW-0732">Signal</keyword>
<protein>
    <recommendedName>
        <fullName evidence="5">Lipoprotein</fullName>
    </recommendedName>
</protein>
<feature type="chain" id="PRO_5046799920" description="Lipoprotein" evidence="2">
    <location>
        <begin position="22"/>
        <end position="583"/>
    </location>
</feature>
<reference evidence="3 4" key="1">
    <citation type="submission" date="2019-05" db="EMBL/GenBank/DDBJ databases">
        <title>Whole genome sequence analysis of Cupriavidus campinensis S14E4C strain.</title>
        <authorList>
            <person name="Abbaszade G."/>
            <person name="Szabo A."/>
            <person name="Toumi M."/>
            <person name="Toth E."/>
        </authorList>
    </citation>
    <scope>NUCLEOTIDE SEQUENCE [LARGE SCALE GENOMIC DNA]</scope>
    <source>
        <strain evidence="3 4">S14E4C</strain>
    </source>
</reference>
<evidence type="ECO:0008006" key="5">
    <source>
        <dbReference type="Google" id="ProtNLM"/>
    </source>
</evidence>
<evidence type="ECO:0000313" key="3">
    <source>
        <dbReference type="EMBL" id="TSP14659.1"/>
    </source>
</evidence>
<dbReference type="PROSITE" id="PS51257">
    <property type="entry name" value="PROKAR_LIPOPROTEIN"/>
    <property type="match status" value="1"/>
</dbReference>
<evidence type="ECO:0000256" key="2">
    <source>
        <dbReference type="SAM" id="SignalP"/>
    </source>
</evidence>
<feature type="region of interest" description="Disordered" evidence="1">
    <location>
        <begin position="24"/>
        <end position="45"/>
    </location>
</feature>